<protein>
    <recommendedName>
        <fullName evidence="3">ABC transporter substrate-binding protein</fullName>
    </recommendedName>
</protein>
<evidence type="ECO:0000313" key="2">
    <source>
        <dbReference type="Proteomes" id="UP001589818"/>
    </source>
</evidence>
<name>A0ABV6JB03_9BACL</name>
<sequence length="248" mass="28162">MNAGSVFAYTNWRIKWNGLYNVDPKAIFVPAGPIKGDAGKAFHFTPSTLSGWTITMVGKSTKHEARIAKMLEYFSEDEKSIESTYGPKGIAWDYDSDGHVKFSDEREKDFAADPTAANLKYEGIGWFTNWIPIQSTFPKPTNEVDKWKAETEKHFSAYSYNTLPFEAIKPGGGTDEAAIDVKIEEYRKSMGAKMVLAKSEAEVEQIFNDMVAQEEKLGYNKLYTYWDTHFKEAKKKLGVEFAWPDNQK</sequence>
<keyword evidence="2" id="KW-1185">Reference proteome</keyword>
<dbReference type="EMBL" id="JBHLVF010000028">
    <property type="protein sequence ID" value="MFC0393057.1"/>
    <property type="molecule type" value="Genomic_DNA"/>
</dbReference>
<dbReference type="Proteomes" id="UP001589818">
    <property type="component" value="Unassembled WGS sequence"/>
</dbReference>
<gene>
    <name evidence="1" type="ORF">ACFFJ8_16950</name>
</gene>
<dbReference type="Gene3D" id="3.40.190.10">
    <property type="entry name" value="Periplasmic binding protein-like II"/>
    <property type="match status" value="2"/>
</dbReference>
<dbReference type="RefSeq" id="WP_204818955.1">
    <property type="nucleotide sequence ID" value="NZ_JANHOF010000016.1"/>
</dbReference>
<reference evidence="1 2" key="1">
    <citation type="submission" date="2024-09" db="EMBL/GenBank/DDBJ databases">
        <authorList>
            <person name="Sun Q."/>
            <person name="Mori K."/>
        </authorList>
    </citation>
    <scope>NUCLEOTIDE SEQUENCE [LARGE SCALE GENOMIC DNA]</scope>
    <source>
        <strain evidence="1 2">CCM 4839</strain>
    </source>
</reference>
<evidence type="ECO:0000313" key="1">
    <source>
        <dbReference type="EMBL" id="MFC0393057.1"/>
    </source>
</evidence>
<proteinExistence type="predicted"/>
<dbReference type="SUPFAM" id="SSF53850">
    <property type="entry name" value="Periplasmic binding protein-like II"/>
    <property type="match status" value="1"/>
</dbReference>
<accession>A0ABV6JB03</accession>
<evidence type="ECO:0008006" key="3">
    <source>
        <dbReference type="Google" id="ProtNLM"/>
    </source>
</evidence>
<organism evidence="1 2">
    <name type="scientific">Paenibacillus mendelii</name>
    <dbReference type="NCBI Taxonomy" id="206163"/>
    <lineage>
        <taxon>Bacteria</taxon>
        <taxon>Bacillati</taxon>
        <taxon>Bacillota</taxon>
        <taxon>Bacilli</taxon>
        <taxon>Bacillales</taxon>
        <taxon>Paenibacillaceae</taxon>
        <taxon>Paenibacillus</taxon>
    </lineage>
</organism>
<comment type="caution">
    <text evidence="1">The sequence shown here is derived from an EMBL/GenBank/DDBJ whole genome shotgun (WGS) entry which is preliminary data.</text>
</comment>